<dbReference type="Proteomes" id="UP000091820">
    <property type="component" value="Unassembled WGS sequence"/>
</dbReference>
<feature type="transmembrane region" description="Helical" evidence="7">
    <location>
        <begin position="90"/>
        <end position="107"/>
    </location>
</feature>
<keyword evidence="10" id="KW-1185">Reference proteome</keyword>
<dbReference type="InterPro" id="IPR036259">
    <property type="entry name" value="MFS_trans_sf"/>
</dbReference>
<dbReference type="PROSITE" id="PS00217">
    <property type="entry name" value="SUGAR_TRANSPORT_2"/>
    <property type="match status" value="1"/>
</dbReference>
<feature type="transmembrane region" description="Helical" evidence="7">
    <location>
        <begin position="514"/>
        <end position="533"/>
    </location>
</feature>
<dbReference type="PANTHER" id="PTHR23511">
    <property type="entry name" value="SYNAPTIC VESICLE GLYCOPROTEIN 2"/>
    <property type="match status" value="1"/>
</dbReference>
<dbReference type="GO" id="GO:0022857">
    <property type="term" value="F:transmembrane transporter activity"/>
    <property type="evidence" value="ECO:0007669"/>
    <property type="project" value="InterPro"/>
</dbReference>
<keyword evidence="5 7" id="KW-0472">Membrane</keyword>
<dbReference type="Pfam" id="PF07690">
    <property type="entry name" value="MFS_1"/>
    <property type="match status" value="1"/>
</dbReference>
<dbReference type="Gene3D" id="1.20.1250.20">
    <property type="entry name" value="MFS general substrate transporter like domains"/>
    <property type="match status" value="1"/>
</dbReference>
<comment type="subcellular location">
    <subcellularLocation>
        <location evidence="1">Membrane</location>
        <topology evidence="1">Multi-pass membrane protein</topology>
    </subcellularLocation>
</comment>
<feature type="domain" description="Major facilitator superfamily (MFS) profile" evidence="8">
    <location>
        <begin position="50"/>
        <end position="535"/>
    </location>
</feature>
<evidence type="ECO:0000256" key="4">
    <source>
        <dbReference type="ARBA" id="ARBA00022989"/>
    </source>
</evidence>
<feature type="transmembrane region" description="Helical" evidence="7">
    <location>
        <begin position="219"/>
        <end position="238"/>
    </location>
</feature>
<dbReference type="InterPro" id="IPR020846">
    <property type="entry name" value="MFS_dom"/>
</dbReference>
<feature type="transmembrane region" description="Helical" evidence="7">
    <location>
        <begin position="148"/>
        <end position="165"/>
    </location>
</feature>
<feature type="region of interest" description="Disordered" evidence="6">
    <location>
        <begin position="1"/>
        <end position="21"/>
    </location>
</feature>
<reference evidence="9" key="2">
    <citation type="submission" date="2020-05" db="UniProtKB">
        <authorList>
            <consortium name="EnsemblMetazoa"/>
        </authorList>
    </citation>
    <scope>IDENTIFICATION</scope>
    <source>
        <strain evidence="9">IAEA</strain>
    </source>
</reference>
<name>A0A1A9WM54_9MUSC</name>
<feature type="transmembrane region" description="Helical" evidence="7">
    <location>
        <begin position="402"/>
        <end position="420"/>
    </location>
</feature>
<reference evidence="10" key="1">
    <citation type="submission" date="2014-03" db="EMBL/GenBank/DDBJ databases">
        <authorList>
            <person name="Aksoy S."/>
            <person name="Warren W."/>
            <person name="Wilson R.K."/>
        </authorList>
    </citation>
    <scope>NUCLEOTIDE SEQUENCE [LARGE SCALE GENOMIC DNA]</scope>
    <source>
        <strain evidence="10">IAEA</strain>
    </source>
</reference>
<feature type="transmembrane region" description="Helical" evidence="7">
    <location>
        <begin position="119"/>
        <end position="142"/>
    </location>
</feature>
<evidence type="ECO:0000259" key="8">
    <source>
        <dbReference type="PROSITE" id="PS50850"/>
    </source>
</evidence>
<keyword evidence="3 7" id="KW-0812">Transmembrane</keyword>
<evidence type="ECO:0000313" key="10">
    <source>
        <dbReference type="Proteomes" id="UP000091820"/>
    </source>
</evidence>
<evidence type="ECO:0000256" key="7">
    <source>
        <dbReference type="SAM" id="Phobius"/>
    </source>
</evidence>
<evidence type="ECO:0000256" key="5">
    <source>
        <dbReference type="ARBA" id="ARBA00023136"/>
    </source>
</evidence>
<dbReference type="VEuPathDB" id="VectorBase:GBRI024638"/>
<protein>
    <recommendedName>
        <fullName evidence="8">Major facilitator superfamily (MFS) profile domain-containing protein</fullName>
    </recommendedName>
</protein>
<organism evidence="9 10">
    <name type="scientific">Glossina brevipalpis</name>
    <dbReference type="NCBI Taxonomy" id="37001"/>
    <lineage>
        <taxon>Eukaryota</taxon>
        <taxon>Metazoa</taxon>
        <taxon>Ecdysozoa</taxon>
        <taxon>Arthropoda</taxon>
        <taxon>Hexapoda</taxon>
        <taxon>Insecta</taxon>
        <taxon>Pterygota</taxon>
        <taxon>Neoptera</taxon>
        <taxon>Endopterygota</taxon>
        <taxon>Diptera</taxon>
        <taxon>Brachycera</taxon>
        <taxon>Muscomorpha</taxon>
        <taxon>Hippoboscoidea</taxon>
        <taxon>Glossinidae</taxon>
        <taxon>Glossina</taxon>
    </lineage>
</organism>
<dbReference type="GO" id="GO:0016020">
    <property type="term" value="C:membrane"/>
    <property type="evidence" value="ECO:0007669"/>
    <property type="project" value="UniProtKB-SubCell"/>
</dbReference>
<keyword evidence="2" id="KW-0813">Transport</keyword>
<dbReference type="EnsemblMetazoa" id="GBRI024638-RA">
    <property type="protein sequence ID" value="GBRI024638-PA"/>
    <property type="gene ID" value="GBRI024638"/>
</dbReference>
<evidence type="ECO:0000256" key="1">
    <source>
        <dbReference type="ARBA" id="ARBA00004141"/>
    </source>
</evidence>
<evidence type="ECO:0000256" key="2">
    <source>
        <dbReference type="ARBA" id="ARBA00022448"/>
    </source>
</evidence>
<feature type="transmembrane region" description="Helical" evidence="7">
    <location>
        <begin position="427"/>
        <end position="445"/>
    </location>
</feature>
<dbReference type="InterPro" id="IPR011701">
    <property type="entry name" value="MFS"/>
</dbReference>
<accession>A0A1A9WM54</accession>
<sequence length="535" mass="58817">MQFSGKSREGIDVEPSEDGGHLGHRLSAKALTNEWEYEQILEEIGFGKTQWLLLLISGLITTTSMAAQTSLGIIAIASQCEFNMSQGEKGVMMASSVAGIVVSTYVWGYISDVVGRRSVLVWCTFLTSALLLITMFVTNIWLFNFINLIMGISLGGISGTLYPYLGEFNTFKYRAVVINYCNMFVSVAAIYMPATAWLVLSSNWSLPITTNFSFRPWRLIMLFNLLPGFLGILMMLPFPESPKFLLAQQEHEQAVKAIDWISKFNRNIDIKSLLKITELRVKAEELSESLQLMTGHNVCSILKNIWKATVPLFHKPYGGNFSLAVVAMFGLFFASNGMQIWYPEIVNRSAHGSETGQSATVCKILDESFKRDYLKTLNGTNIIEDIKACNDSISTKTYVDNIIMGLAFLIGFSIQGAILNPLGRKNVLISALGLGVLSGLLLHFVTNTTGILILFCLYILLPGLSISTLCGALVDLVPTQLRGKAVSMGMTLGRLGLILASNLIAVMLEPYCNGIFAIVTCTVLVCGLLIHFLPI</sequence>
<dbReference type="PROSITE" id="PS50850">
    <property type="entry name" value="MFS"/>
    <property type="match status" value="1"/>
</dbReference>
<feature type="transmembrane region" description="Helical" evidence="7">
    <location>
        <begin position="486"/>
        <end position="508"/>
    </location>
</feature>
<evidence type="ECO:0000313" key="9">
    <source>
        <dbReference type="EnsemblMetazoa" id="GBRI024638-PA"/>
    </source>
</evidence>
<keyword evidence="4 7" id="KW-1133">Transmembrane helix</keyword>
<evidence type="ECO:0000256" key="6">
    <source>
        <dbReference type="SAM" id="MobiDB-lite"/>
    </source>
</evidence>
<dbReference type="InterPro" id="IPR005829">
    <property type="entry name" value="Sugar_transporter_CS"/>
</dbReference>
<evidence type="ECO:0000256" key="3">
    <source>
        <dbReference type="ARBA" id="ARBA00022692"/>
    </source>
</evidence>
<dbReference type="AlphaFoldDB" id="A0A1A9WM54"/>
<feature type="transmembrane region" description="Helical" evidence="7">
    <location>
        <begin position="321"/>
        <end position="342"/>
    </location>
</feature>
<dbReference type="PANTHER" id="PTHR23511:SF37">
    <property type="entry name" value="MAJOR FACILITATOR SUPERFAMILY (MFS) PROFILE DOMAIN-CONTAINING PROTEIN-RELATED"/>
    <property type="match status" value="1"/>
</dbReference>
<dbReference type="STRING" id="37001.A0A1A9WM54"/>
<feature type="transmembrane region" description="Helical" evidence="7">
    <location>
        <begin position="177"/>
        <end position="199"/>
    </location>
</feature>
<feature type="transmembrane region" description="Helical" evidence="7">
    <location>
        <begin position="51"/>
        <end position="78"/>
    </location>
</feature>
<feature type="compositionally biased region" description="Basic and acidic residues" evidence="6">
    <location>
        <begin position="1"/>
        <end position="11"/>
    </location>
</feature>
<dbReference type="SUPFAM" id="SSF103473">
    <property type="entry name" value="MFS general substrate transporter"/>
    <property type="match status" value="1"/>
</dbReference>
<proteinExistence type="predicted"/>
<feature type="transmembrane region" description="Helical" evidence="7">
    <location>
        <begin position="451"/>
        <end position="474"/>
    </location>
</feature>